<feature type="transmembrane region" description="Helical" evidence="1">
    <location>
        <begin position="147"/>
        <end position="165"/>
    </location>
</feature>
<feature type="transmembrane region" description="Helical" evidence="1">
    <location>
        <begin position="326"/>
        <end position="350"/>
    </location>
</feature>
<name>A0A4R6GM61_9BACT</name>
<evidence type="ECO:0000256" key="1">
    <source>
        <dbReference type="SAM" id="Phobius"/>
    </source>
</evidence>
<feature type="transmembrane region" description="Helical" evidence="1">
    <location>
        <begin position="382"/>
        <end position="400"/>
    </location>
</feature>
<dbReference type="RefSeq" id="WP_133466841.1">
    <property type="nucleotide sequence ID" value="NZ_SNWI01000012.1"/>
</dbReference>
<dbReference type="Proteomes" id="UP000294848">
    <property type="component" value="Unassembled WGS sequence"/>
</dbReference>
<feature type="transmembrane region" description="Helical" evidence="1">
    <location>
        <begin position="12"/>
        <end position="30"/>
    </location>
</feature>
<protein>
    <submittedName>
        <fullName evidence="2">Dolichyl-phosphate-mannose-protein mannosyltransferase</fullName>
    </submittedName>
</protein>
<reference evidence="2 3" key="1">
    <citation type="submission" date="2019-03" db="EMBL/GenBank/DDBJ databases">
        <title>Freshwater and sediment microbial communities from various areas in North America, analyzing microbe dynamics in response to fracking.</title>
        <authorList>
            <person name="Lamendella R."/>
        </authorList>
    </citation>
    <scope>NUCLEOTIDE SEQUENCE [LARGE SCALE GENOMIC DNA]</scope>
    <source>
        <strain evidence="2 3">114D</strain>
    </source>
</reference>
<keyword evidence="1" id="KW-0472">Membrane</keyword>
<proteinExistence type="predicted"/>
<keyword evidence="2" id="KW-0808">Transferase</keyword>
<feature type="transmembrane region" description="Helical" evidence="1">
    <location>
        <begin position="115"/>
        <end position="135"/>
    </location>
</feature>
<keyword evidence="2" id="KW-0328">Glycosyltransferase</keyword>
<gene>
    <name evidence="2" type="ORF">DET52_112116</name>
</gene>
<evidence type="ECO:0000313" key="3">
    <source>
        <dbReference type="Proteomes" id="UP000294848"/>
    </source>
</evidence>
<dbReference type="OrthoDB" id="136762at2"/>
<accession>A0A4R6GM61</accession>
<evidence type="ECO:0000313" key="2">
    <source>
        <dbReference type="EMBL" id="TDN96289.1"/>
    </source>
</evidence>
<keyword evidence="1" id="KW-1133">Transmembrane helix</keyword>
<organism evidence="2 3">
    <name type="scientific">Sunxiuqinia elliptica</name>
    <dbReference type="NCBI Taxonomy" id="655355"/>
    <lineage>
        <taxon>Bacteria</taxon>
        <taxon>Pseudomonadati</taxon>
        <taxon>Bacteroidota</taxon>
        <taxon>Bacteroidia</taxon>
        <taxon>Marinilabiliales</taxon>
        <taxon>Prolixibacteraceae</taxon>
        <taxon>Sunxiuqinia</taxon>
    </lineage>
</organism>
<keyword evidence="1" id="KW-0812">Transmembrane</keyword>
<comment type="caution">
    <text evidence="2">The sequence shown here is derived from an EMBL/GenBank/DDBJ whole genome shotgun (WGS) entry which is preliminary data.</text>
</comment>
<sequence length="456" mass="54178">MAFFKKRFSEISVYFCIVFATIYILSFGNWKEEQGVIANDIISYYAYLPATFIFHDIKLEKKETFERGTFWPETTSEGAKVIKTSMGLSILYLPFFLIVHYFLKIGGCEAYGFSSAYQFCLLMAALFYFSLGLILLRKIIRLYFDEWITGITILGVTIGTNLFYYATREAAMSHVFSFFLINLFIWMTIKWNESKRRLELLLLGFLAGLISLVRPSNIIILVFFFLYAVYDLKTLQERMKYIFRFFHWFIAMALAFIVVWLPQFIYWKYTTGSYLYYSYTNEQFFFNNPHIFEGLFSYRKGWLVYTPMMIFSVVGIPSLFKKMKQFSWAITAFTVLNLYIIFSWWCWWYGGSYGMRALIDSYGMLAIPMATFFNEARRRKRMIFTLSLVVAFLFAAQNLFNIRKYRSGAIHWDSMTKEAYWINFWHKYPQSGYWELLKKPDYEKARQGVDSVLSPD</sequence>
<dbReference type="AlphaFoldDB" id="A0A4R6GM61"/>
<feature type="transmembrane region" description="Helical" evidence="1">
    <location>
        <begin position="241"/>
        <end position="261"/>
    </location>
</feature>
<feature type="transmembrane region" description="Helical" evidence="1">
    <location>
        <begin position="302"/>
        <end position="320"/>
    </location>
</feature>
<feature type="transmembrane region" description="Helical" evidence="1">
    <location>
        <begin position="201"/>
        <end position="229"/>
    </location>
</feature>
<dbReference type="GO" id="GO:0016757">
    <property type="term" value="F:glycosyltransferase activity"/>
    <property type="evidence" value="ECO:0007669"/>
    <property type="project" value="UniProtKB-KW"/>
</dbReference>
<feature type="transmembrane region" description="Helical" evidence="1">
    <location>
        <begin position="171"/>
        <end position="189"/>
    </location>
</feature>
<dbReference type="EMBL" id="SNWI01000012">
    <property type="protein sequence ID" value="TDN96289.1"/>
    <property type="molecule type" value="Genomic_DNA"/>
</dbReference>
<feature type="transmembrane region" description="Helical" evidence="1">
    <location>
        <begin position="86"/>
        <end position="103"/>
    </location>
</feature>